<dbReference type="EMBL" id="CP134145">
    <property type="protein sequence ID" value="WNC73266.1"/>
    <property type="molecule type" value="Genomic_DNA"/>
</dbReference>
<evidence type="ECO:0000313" key="1">
    <source>
        <dbReference type="EMBL" id="WNC73266.1"/>
    </source>
</evidence>
<accession>A0ABY9TXM8</accession>
<gene>
    <name evidence="1" type="ORF">RGQ13_04555</name>
</gene>
<keyword evidence="2" id="KW-1185">Reference proteome</keyword>
<dbReference type="RefSeq" id="WP_348392378.1">
    <property type="nucleotide sequence ID" value="NZ_CP134145.1"/>
</dbReference>
<proteinExistence type="predicted"/>
<evidence type="ECO:0000313" key="2">
    <source>
        <dbReference type="Proteomes" id="UP001258994"/>
    </source>
</evidence>
<reference evidence="2" key="1">
    <citation type="submission" date="2023-09" db="EMBL/GenBank/DDBJ databases">
        <authorList>
            <person name="Li S."/>
            <person name="Li X."/>
            <person name="Zhang C."/>
            <person name="Zhao Z."/>
        </authorList>
    </citation>
    <scope>NUCLEOTIDE SEQUENCE [LARGE SCALE GENOMIC DNA]</scope>
    <source>
        <strain evidence="2">SQ149</strain>
    </source>
</reference>
<protein>
    <submittedName>
        <fullName evidence="1">Uncharacterized protein</fullName>
    </submittedName>
</protein>
<dbReference type="Proteomes" id="UP001258994">
    <property type="component" value="Chromosome"/>
</dbReference>
<name>A0ABY9TXM8_9GAMM</name>
<organism evidence="1 2">
    <name type="scientific">Thalassotalea psychrophila</name>
    <dbReference type="NCBI Taxonomy" id="3065647"/>
    <lineage>
        <taxon>Bacteria</taxon>
        <taxon>Pseudomonadati</taxon>
        <taxon>Pseudomonadota</taxon>
        <taxon>Gammaproteobacteria</taxon>
        <taxon>Alteromonadales</taxon>
        <taxon>Colwelliaceae</taxon>
        <taxon>Thalassotalea</taxon>
    </lineage>
</organism>
<sequence length="101" mass="11387">MSKIVQRLNVKLLAVLALVNEEAKQVDGFSHLSHTVQFDLFPSSLLVLCHFSDEQKFRDAQGSHVETKLQKQLHKLLLKKGIVLKNPKMNLKLQGPAEKSS</sequence>